<evidence type="ECO:0000256" key="1">
    <source>
        <dbReference type="ARBA" id="ARBA00007031"/>
    </source>
</evidence>
<comment type="caution">
    <text evidence="3">The sequence shown here is derived from an EMBL/GenBank/DDBJ whole genome shotgun (WGS) entry which is preliminary data.</text>
</comment>
<dbReference type="Proteomes" id="UP001205906">
    <property type="component" value="Unassembled WGS sequence"/>
</dbReference>
<evidence type="ECO:0000313" key="4">
    <source>
        <dbReference type="Proteomes" id="UP001205906"/>
    </source>
</evidence>
<dbReference type="InterPro" id="IPR041920">
    <property type="entry name" value="ROS/MUCR_sf"/>
</dbReference>
<dbReference type="RefSeq" id="WP_252819432.1">
    <property type="nucleotide sequence ID" value="NZ_JAMXQS010000006.1"/>
</dbReference>
<protein>
    <submittedName>
        <fullName evidence="3">MucR family transcriptional regulator</fullName>
    </submittedName>
</protein>
<sequence>MSVDFLDETADIVCAYIGNNHVALDQLPKFIADVHRGIAAAATVQPLRVPSQQVAAGQKPAVNPKRSVFPDHIISLENGKAYKMLKPHLGRLGLTPDAYRRKWGLPASYPMTAPDYAEARSENAKRIGLGNARRADRTKAAKKRSKA</sequence>
<dbReference type="InterPro" id="IPR008807">
    <property type="entry name" value="ROS_MUCR"/>
</dbReference>
<dbReference type="Gene3D" id="1.10.10.1550">
    <property type="entry name" value="ROS/MUCR transcriptional regulator protein"/>
    <property type="match status" value="1"/>
</dbReference>
<evidence type="ECO:0000256" key="2">
    <source>
        <dbReference type="SAM" id="MobiDB-lite"/>
    </source>
</evidence>
<feature type="region of interest" description="Disordered" evidence="2">
    <location>
        <begin position="122"/>
        <end position="147"/>
    </location>
</feature>
<dbReference type="EMBL" id="JAMXQS010000006">
    <property type="protein sequence ID" value="MCO6050625.1"/>
    <property type="molecule type" value="Genomic_DNA"/>
</dbReference>
<organism evidence="3 4">
    <name type="scientific">Mesorhizobium liriopis</name>
    <dbReference type="NCBI Taxonomy" id="2953882"/>
    <lineage>
        <taxon>Bacteria</taxon>
        <taxon>Pseudomonadati</taxon>
        <taxon>Pseudomonadota</taxon>
        <taxon>Alphaproteobacteria</taxon>
        <taxon>Hyphomicrobiales</taxon>
        <taxon>Phyllobacteriaceae</taxon>
        <taxon>Mesorhizobium</taxon>
    </lineage>
</organism>
<evidence type="ECO:0000313" key="3">
    <source>
        <dbReference type="EMBL" id="MCO6050625.1"/>
    </source>
</evidence>
<name>A0ABT1C720_9HYPH</name>
<accession>A0ABT1C720</accession>
<comment type="similarity">
    <text evidence="1">Belongs to the ros/MucR family.</text>
</comment>
<reference evidence="3 4" key="1">
    <citation type="submission" date="2022-06" db="EMBL/GenBank/DDBJ databases">
        <title>Mesorhizobium sp. strain RP14 Genome sequencing and assembly.</title>
        <authorList>
            <person name="Kim I."/>
        </authorList>
    </citation>
    <scope>NUCLEOTIDE SEQUENCE [LARGE SCALE GENOMIC DNA]</scope>
    <source>
        <strain evidence="4">RP14(2022)</strain>
    </source>
</reference>
<gene>
    <name evidence="3" type="ORF">NGM99_12610</name>
</gene>
<dbReference type="Pfam" id="PF05443">
    <property type="entry name" value="ROS_MUCR"/>
    <property type="match status" value="1"/>
</dbReference>
<proteinExistence type="inferred from homology"/>
<keyword evidence="4" id="KW-1185">Reference proteome</keyword>